<dbReference type="Proteomes" id="UP000095705">
    <property type="component" value="Unassembled WGS sequence"/>
</dbReference>
<dbReference type="EMBL" id="MEHK01000001">
    <property type="protein sequence ID" value="OEJ30556.1"/>
    <property type="molecule type" value="Genomic_DNA"/>
</dbReference>
<organism evidence="1 2">
    <name type="scientific">Streptomyces subrutilus</name>
    <dbReference type="NCBI Taxonomy" id="36818"/>
    <lineage>
        <taxon>Bacteria</taxon>
        <taxon>Bacillati</taxon>
        <taxon>Actinomycetota</taxon>
        <taxon>Actinomycetes</taxon>
        <taxon>Kitasatosporales</taxon>
        <taxon>Streptomycetaceae</taxon>
        <taxon>Streptomyces</taxon>
    </lineage>
</organism>
<keyword evidence="2" id="KW-1185">Reference proteome</keyword>
<evidence type="ECO:0000313" key="2">
    <source>
        <dbReference type="Proteomes" id="UP000095705"/>
    </source>
</evidence>
<sequence>MALKVGLRVQLAADTRLTGAVAVTEDSATEGAVAGFLSLAAGTEGTVERVVEHRHQSQEVREYERLRSLLDSFGHDMPAGSRKQLEEKVASLEPEWTAYQEQGPRVTVRVRFDNGFILDDAHEDLFTSV</sequence>
<reference evidence="1 2" key="1">
    <citation type="submission" date="2016-08" db="EMBL/GenBank/DDBJ databases">
        <title>The complete genome of Streptomyces subrutilus 10-1-1.</title>
        <authorList>
            <person name="Chen X."/>
        </authorList>
    </citation>
    <scope>NUCLEOTIDE SEQUENCE [LARGE SCALE GENOMIC DNA]</scope>
    <source>
        <strain evidence="1 2">10-1-1</strain>
    </source>
</reference>
<comment type="caution">
    <text evidence="1">The sequence shown here is derived from an EMBL/GenBank/DDBJ whole genome shotgun (WGS) entry which is preliminary data.</text>
</comment>
<dbReference type="AlphaFoldDB" id="A0A1E5PLV3"/>
<dbReference type="OrthoDB" id="4292184at2"/>
<accession>A0A1E5PLV3</accession>
<dbReference type="RefSeq" id="WP_069918702.1">
    <property type="nucleotide sequence ID" value="NZ_MEHK01000001.1"/>
</dbReference>
<gene>
    <name evidence="1" type="ORF">BGK67_03600</name>
</gene>
<name>A0A1E5PLV3_9ACTN</name>
<protein>
    <submittedName>
        <fullName evidence="1">Uncharacterized protein</fullName>
    </submittedName>
</protein>
<evidence type="ECO:0000313" key="1">
    <source>
        <dbReference type="EMBL" id="OEJ30556.1"/>
    </source>
</evidence>
<proteinExistence type="predicted"/>